<keyword evidence="6" id="KW-0564">Palmitate</keyword>
<dbReference type="Pfam" id="PF15250">
    <property type="entry name" value="Raftlin"/>
    <property type="match status" value="3"/>
</dbReference>
<organism evidence="9 10">
    <name type="scientific">Diceros bicornis minor</name>
    <name type="common">South-central black rhinoceros</name>
    <dbReference type="NCBI Taxonomy" id="77932"/>
    <lineage>
        <taxon>Eukaryota</taxon>
        <taxon>Metazoa</taxon>
        <taxon>Chordata</taxon>
        <taxon>Craniata</taxon>
        <taxon>Vertebrata</taxon>
        <taxon>Euteleostomi</taxon>
        <taxon>Mammalia</taxon>
        <taxon>Eutheria</taxon>
        <taxon>Laurasiatheria</taxon>
        <taxon>Perissodactyla</taxon>
        <taxon>Rhinocerotidae</taxon>
        <taxon>Diceros</taxon>
    </lineage>
</organism>
<evidence type="ECO:0000256" key="6">
    <source>
        <dbReference type="ARBA" id="ARBA00023139"/>
    </source>
</evidence>
<evidence type="ECO:0000256" key="8">
    <source>
        <dbReference type="SAM" id="MobiDB-lite"/>
    </source>
</evidence>
<dbReference type="InterPro" id="IPR028169">
    <property type="entry name" value="Raftlin"/>
</dbReference>
<keyword evidence="10" id="KW-1185">Reference proteome</keyword>
<feature type="compositionally biased region" description="Basic and acidic residues" evidence="8">
    <location>
        <begin position="563"/>
        <end position="580"/>
    </location>
</feature>
<comment type="caution">
    <text evidence="9">The sequence shown here is derived from an EMBL/GenBank/DDBJ whole genome shotgun (WGS) entry which is preliminary data.</text>
</comment>
<name>A0A7J7F1U0_DICBM</name>
<dbReference type="AlphaFoldDB" id="A0A7J7F1U0"/>
<keyword evidence="3" id="KW-1003">Cell membrane</keyword>
<proteinExistence type="inferred from homology"/>
<evidence type="ECO:0000256" key="7">
    <source>
        <dbReference type="ARBA" id="ARBA00023288"/>
    </source>
</evidence>
<evidence type="ECO:0000256" key="2">
    <source>
        <dbReference type="ARBA" id="ARBA00006390"/>
    </source>
</evidence>
<dbReference type="Proteomes" id="UP000551758">
    <property type="component" value="Unassembled WGS sequence"/>
</dbReference>
<comment type="similarity">
    <text evidence="2">Belongs to the raftlin family.</text>
</comment>
<dbReference type="GO" id="GO:0005886">
    <property type="term" value="C:plasma membrane"/>
    <property type="evidence" value="ECO:0007669"/>
    <property type="project" value="UniProtKB-SubCell"/>
</dbReference>
<dbReference type="EMBL" id="JACDTQ010001582">
    <property type="protein sequence ID" value="KAF5921848.1"/>
    <property type="molecule type" value="Genomic_DNA"/>
</dbReference>
<evidence type="ECO:0000256" key="1">
    <source>
        <dbReference type="ARBA" id="ARBA00004193"/>
    </source>
</evidence>
<feature type="compositionally biased region" description="Basic and acidic residues" evidence="8">
    <location>
        <begin position="494"/>
        <end position="510"/>
    </location>
</feature>
<evidence type="ECO:0000313" key="10">
    <source>
        <dbReference type="Proteomes" id="UP000551758"/>
    </source>
</evidence>
<evidence type="ECO:0000313" key="9">
    <source>
        <dbReference type="EMBL" id="KAF5921848.1"/>
    </source>
</evidence>
<evidence type="ECO:0000256" key="4">
    <source>
        <dbReference type="ARBA" id="ARBA00022707"/>
    </source>
</evidence>
<keyword evidence="4" id="KW-0519">Myristate</keyword>
<reference evidence="9 10" key="1">
    <citation type="journal article" date="2020" name="Mol. Biol. Evol.">
        <title>Interspecific Gene Flow and the Evolution of Specialization in Black and White Rhinoceros.</title>
        <authorList>
            <person name="Moodley Y."/>
            <person name="Westbury M.V."/>
            <person name="Russo I.M."/>
            <person name="Gopalakrishnan S."/>
            <person name="Rakotoarivelo A."/>
            <person name="Olsen R.A."/>
            <person name="Prost S."/>
            <person name="Tunstall T."/>
            <person name="Ryder O.A."/>
            <person name="Dalen L."/>
            <person name="Bruford M.W."/>
        </authorList>
    </citation>
    <scope>NUCLEOTIDE SEQUENCE [LARGE SCALE GENOMIC DNA]</scope>
    <source>
        <strain evidence="9">SBR-YM</strain>
        <tissue evidence="9">Skin</tissue>
    </source>
</reference>
<protein>
    <submittedName>
        <fullName evidence="9">Uncharacterized protein</fullName>
    </submittedName>
</protein>
<comment type="subcellular location">
    <subcellularLocation>
        <location evidence="1">Cell membrane</location>
        <topology evidence="1">Lipid-anchor</topology>
    </subcellularLocation>
</comment>
<gene>
    <name evidence="9" type="ORF">HPG69_013022</name>
</gene>
<keyword evidence="7" id="KW-0449">Lipoprotein</keyword>
<feature type="region of interest" description="Disordered" evidence="8">
    <location>
        <begin position="485"/>
        <end position="593"/>
    </location>
</feature>
<evidence type="ECO:0000256" key="3">
    <source>
        <dbReference type="ARBA" id="ARBA00022475"/>
    </source>
</evidence>
<evidence type="ECO:0000256" key="5">
    <source>
        <dbReference type="ARBA" id="ARBA00023136"/>
    </source>
</evidence>
<dbReference type="PANTHER" id="PTHR17601">
    <property type="entry name" value="RAFTLIN-RELATED"/>
    <property type="match status" value="1"/>
</dbReference>
<sequence>MRWGRRFWWVSDEPLLSLLPAELPHSSAVRLSSLRDLPAQLLELYQQGFSLVALHPFVQPIHEQEKTPLQHIFRAILIKKTDRRSASELTRDSCDAGGCVTKKGSSFLASGVLHFFMAHQAMGLSPHQHALEFEVKDGVPLLMSRITMGFLLNCRCSQRERVQGVSDVFFITNGLKPLGSRSPGITPYKIQGTRTFVNSVDIHQVPCDLGMAFKRMEIFVNLKWINEEPCRIRRKQAPAPNPISCGCSPLFCSPVGEGPSNLILAQVPMSQKTDLHNEGYILELDCCSSLDHLTDQKIIPEFVKKTRMLGIFEGTECSRDKELRGCGRATVRLCSFETKVRLPSASGACLPWLVDLWAPLGFPILQSSRRIVKKQSDIERRAYVFIFKLLDILRVSWEKYPKPQDYETLPVGVLSFHRLTKLSSLFPLKSFFKYMWVLNRFQSELIQPWACMWTHTSKNMCVLDAIQEAASWGLKFVGVIPQYHSPTGSSPPGDARDVKKEPGGCGEKESLGAADVCSAPAGMDRSPEPSQGPGGEAPVAKQPSLPAGEGDGAGFSPSGVSKTLDRQNGDPSEVHEEPLSERNLASSHFPRAG</sequence>
<keyword evidence="5" id="KW-0472">Membrane</keyword>
<accession>A0A7J7F1U0</accession>
<dbReference type="PANTHER" id="PTHR17601:SF3">
    <property type="entry name" value="RAFTLIN"/>
    <property type="match status" value="1"/>
</dbReference>